<name>A0ABR9F036_9GAMM</name>
<dbReference type="EMBL" id="RRZD01000005">
    <property type="protein sequence ID" value="MBE0399838.1"/>
    <property type="molecule type" value="Genomic_DNA"/>
</dbReference>
<dbReference type="InterPro" id="IPR052196">
    <property type="entry name" value="Bact_Kbp"/>
</dbReference>
<protein>
    <submittedName>
        <fullName evidence="2">Peptidoglycan-binding protein</fullName>
    </submittedName>
</protein>
<dbReference type="PROSITE" id="PS51257">
    <property type="entry name" value="PROKAR_LIPOPROTEIN"/>
    <property type="match status" value="1"/>
</dbReference>
<organism evidence="2 3">
    <name type="scientific">Halomonas casei</name>
    <dbReference type="NCBI Taxonomy" id="2742613"/>
    <lineage>
        <taxon>Bacteria</taxon>
        <taxon>Pseudomonadati</taxon>
        <taxon>Pseudomonadota</taxon>
        <taxon>Gammaproteobacteria</taxon>
        <taxon>Oceanospirillales</taxon>
        <taxon>Halomonadaceae</taxon>
        <taxon>Halomonas</taxon>
    </lineage>
</organism>
<comment type="caution">
    <text evidence="2">The sequence shown here is derived from an EMBL/GenBank/DDBJ whole genome shotgun (WGS) entry which is preliminary data.</text>
</comment>
<feature type="chain" id="PRO_5045755723" evidence="1">
    <location>
        <begin position="29"/>
        <end position="270"/>
    </location>
</feature>
<gene>
    <name evidence="2" type="ORF">EI168_06885</name>
</gene>
<dbReference type="RefSeq" id="WP_192535974.1">
    <property type="nucleotide sequence ID" value="NZ_RRZD01000005.1"/>
</dbReference>
<keyword evidence="1" id="KW-0732">Signal</keyword>
<evidence type="ECO:0000256" key="1">
    <source>
        <dbReference type="SAM" id="SignalP"/>
    </source>
</evidence>
<feature type="signal peptide" evidence="1">
    <location>
        <begin position="1"/>
        <end position="28"/>
    </location>
</feature>
<accession>A0ABR9F036</accession>
<dbReference type="PANTHER" id="PTHR34700:SF8">
    <property type="entry name" value="POTASSIUM BINDING PROTEIN KBP"/>
    <property type="match status" value="1"/>
</dbReference>
<evidence type="ECO:0000313" key="2">
    <source>
        <dbReference type="EMBL" id="MBE0399838.1"/>
    </source>
</evidence>
<evidence type="ECO:0000313" key="3">
    <source>
        <dbReference type="Proteomes" id="UP001645039"/>
    </source>
</evidence>
<dbReference type="Proteomes" id="UP001645039">
    <property type="component" value="Unassembled WGS sequence"/>
</dbReference>
<sequence length="270" mass="29212">MAIKQHLSRRAFCALWLSAALLVGVACAAENGQRVVTLSPQVPVSIDVAQAFLRQHRVVNSAEDINELAYVVAGEDRRLMSGAGDKLYVRGDVPRHAQVGIYRQSAPYQTLDGAPLGIELINVGTARHVSDDGDIVQLEVLSSHQEVRVNDLVLPLPEPALGAELIPRAPLTSVEGHIIAVPDGVRFIGHLQIVTLDLGRLDGLQPGHVLQIEQQGERVSDPRSEEMIQLPSTEAGSVMVFKPFDHVSYGLVMQASRVLEVGDHVSSSVR</sequence>
<dbReference type="PANTHER" id="PTHR34700">
    <property type="entry name" value="POTASSIUM BINDING PROTEIN KBP"/>
    <property type="match status" value="1"/>
</dbReference>
<proteinExistence type="predicted"/>
<keyword evidence="3" id="KW-1185">Reference proteome</keyword>
<reference evidence="2 3" key="1">
    <citation type="submission" date="2020-07" db="EMBL/GenBank/DDBJ databases">
        <title>Halophilic bacteria isolated from french cheeses.</title>
        <authorList>
            <person name="Kothe C.I."/>
            <person name="Farah-Kraiem B."/>
            <person name="Renault P."/>
            <person name="Dridi B."/>
        </authorList>
    </citation>
    <scope>NUCLEOTIDE SEQUENCE [LARGE SCALE GENOMIC DNA]</scope>
    <source>
        <strain evidence="2 3">FME1</strain>
    </source>
</reference>